<dbReference type="Gene3D" id="2.20.25.240">
    <property type="match status" value="1"/>
</dbReference>
<feature type="non-terminal residue" evidence="1">
    <location>
        <position position="220"/>
    </location>
</feature>
<organism evidence="1 2">
    <name type="scientific">Daphnia magna</name>
    <dbReference type="NCBI Taxonomy" id="35525"/>
    <lineage>
        <taxon>Eukaryota</taxon>
        <taxon>Metazoa</taxon>
        <taxon>Ecdysozoa</taxon>
        <taxon>Arthropoda</taxon>
        <taxon>Crustacea</taxon>
        <taxon>Branchiopoda</taxon>
        <taxon>Diplostraca</taxon>
        <taxon>Cladocera</taxon>
        <taxon>Anomopoda</taxon>
        <taxon>Daphniidae</taxon>
        <taxon>Daphnia</taxon>
    </lineage>
</organism>
<gene>
    <name evidence="1" type="ORF">APZ42_009945</name>
</gene>
<dbReference type="Proteomes" id="UP000076858">
    <property type="component" value="Unassembled WGS sequence"/>
</dbReference>
<keyword evidence="2" id="KW-1185">Reference proteome</keyword>
<dbReference type="OrthoDB" id="6347550at2759"/>
<dbReference type="AlphaFoldDB" id="A0A164DNU7"/>
<sequence length="220" mass="25002">MRIPRDITDCGRCSLHTCPSQFASVTMAEAVEEVRQDIRVTLVPGTRKNSFRCNTESGFIFYKKEMRGDTLRLECINRKIGCHCRMTMRDGVFTQTGAHNHDAQFGEQHRAAAVNECLNLARAPRMGRQAPKRILEVARSVHCEARIALHPALERRIQRQKRSNQPLQTVSIDDMMESMEFHPVFKETILGDLFFNGTVRSDEDDDVPGVGLIFVSLLLL</sequence>
<name>A0A164DNU7_9CRUS</name>
<reference evidence="1 2" key="1">
    <citation type="submission" date="2016-03" db="EMBL/GenBank/DDBJ databases">
        <title>EvidentialGene: Evidence-directed Construction of Genes on Genomes.</title>
        <authorList>
            <person name="Gilbert D.G."/>
            <person name="Choi J.-H."/>
            <person name="Mockaitis K."/>
            <person name="Colbourne J."/>
            <person name="Pfrender M."/>
        </authorList>
    </citation>
    <scope>NUCLEOTIDE SEQUENCE [LARGE SCALE GENOMIC DNA]</scope>
    <source>
        <strain evidence="1 2">Xinb3</strain>
        <tissue evidence="1">Complete organism</tissue>
    </source>
</reference>
<accession>A0A164DNU7</accession>
<proteinExistence type="predicted"/>
<evidence type="ECO:0000313" key="1">
    <source>
        <dbReference type="EMBL" id="KZR95975.1"/>
    </source>
</evidence>
<evidence type="ECO:0000313" key="2">
    <source>
        <dbReference type="Proteomes" id="UP000076858"/>
    </source>
</evidence>
<protein>
    <recommendedName>
        <fullName evidence="3">FLYWCH-type domain-containing protein</fullName>
    </recommendedName>
</protein>
<dbReference type="EMBL" id="LRGB01026535">
    <property type="protein sequence ID" value="KZR95975.1"/>
    <property type="molecule type" value="Genomic_DNA"/>
</dbReference>
<comment type="caution">
    <text evidence="1">The sequence shown here is derived from an EMBL/GenBank/DDBJ whole genome shotgun (WGS) entry which is preliminary data.</text>
</comment>
<evidence type="ECO:0008006" key="3">
    <source>
        <dbReference type="Google" id="ProtNLM"/>
    </source>
</evidence>